<feature type="non-terminal residue" evidence="2">
    <location>
        <position position="1"/>
    </location>
</feature>
<organism evidence="2 3">
    <name type="scientific">Rhamnusium bicolor</name>
    <dbReference type="NCBI Taxonomy" id="1586634"/>
    <lineage>
        <taxon>Eukaryota</taxon>
        <taxon>Metazoa</taxon>
        <taxon>Ecdysozoa</taxon>
        <taxon>Arthropoda</taxon>
        <taxon>Hexapoda</taxon>
        <taxon>Insecta</taxon>
        <taxon>Pterygota</taxon>
        <taxon>Neoptera</taxon>
        <taxon>Endopterygota</taxon>
        <taxon>Coleoptera</taxon>
        <taxon>Polyphaga</taxon>
        <taxon>Cucujiformia</taxon>
        <taxon>Chrysomeloidea</taxon>
        <taxon>Cerambycidae</taxon>
        <taxon>Lepturinae</taxon>
        <taxon>Rhagiini</taxon>
        <taxon>Rhamnusium</taxon>
    </lineage>
</organism>
<comment type="caution">
    <text evidence="2">The sequence shown here is derived from an EMBL/GenBank/DDBJ whole genome shotgun (WGS) entry which is preliminary data.</text>
</comment>
<proteinExistence type="predicted"/>
<reference evidence="2" key="1">
    <citation type="journal article" date="2023" name="Insect Mol. Biol.">
        <title>Genome sequencing provides insights into the evolution of gene families encoding plant cell wall-degrading enzymes in longhorned beetles.</title>
        <authorList>
            <person name="Shin N.R."/>
            <person name="Okamura Y."/>
            <person name="Kirsch R."/>
            <person name="Pauchet Y."/>
        </authorList>
    </citation>
    <scope>NUCLEOTIDE SEQUENCE</scope>
    <source>
        <strain evidence="2">RBIC_L_NR</strain>
    </source>
</reference>
<gene>
    <name evidence="2" type="ORF">NQ314_017552</name>
</gene>
<dbReference type="Proteomes" id="UP001162156">
    <property type="component" value="Unassembled WGS sequence"/>
</dbReference>
<dbReference type="EMBL" id="JANEYF010004899">
    <property type="protein sequence ID" value="KAJ8929737.1"/>
    <property type="molecule type" value="Genomic_DNA"/>
</dbReference>
<name>A0AAV8WU53_9CUCU</name>
<keyword evidence="1" id="KW-0175">Coiled coil</keyword>
<accession>A0AAV8WU53</accession>
<evidence type="ECO:0000313" key="2">
    <source>
        <dbReference type="EMBL" id="KAJ8929737.1"/>
    </source>
</evidence>
<evidence type="ECO:0000256" key="1">
    <source>
        <dbReference type="SAM" id="Coils"/>
    </source>
</evidence>
<sequence length="574" mass="65694">SFLSILTSIEERLRNLDNIYSMQLSQTLENKLDQYNRKLEVLDSKIIRLEALIMLNLDKISENISTKNFKDDVTKTNTFRKIDSVYDGISHRLSYIDRKYETNFAKIQTKMDTTLTRLEKIEEGMITRDSDIDAELSDAIFAIDDLKTTYNAMEGKLLNITSSTFNVADMNSYIWKNSDTTEDDLKMIAAVVNSTKIEVQNGVRSLMLQIGKLSNKENAIPTESNDFEDINKKLTTNFEKVLTNQDLFLESCHRLQMDESQIESEISNMLEKLIDMLEKKMASEIKDINNFEKMLKNHDGRISRSMYQVNSNIISLFEKSTIYNDGLKTETKKISNDLDALFAFVQSTITTGISPSTLKNIEVIIDKLNKIENLINITNSKNQSVLKISNIQDDSLEQKIIGQIQDNSKILHSIKSHISEGFNTEHIDKVFSKILPKYLKMNCGINNDTKIKSIDEIEIDDETRKLIADIFGPDPDLMKVNVKYPEVINKKRKCHENNQNLIDIRAGVEQNCEEHVKNKYEDSEETTESTTDNLDILTDGIDITDITTEATTKINEDVIYSLLGIKPNDTVNEM</sequence>
<protein>
    <submittedName>
        <fullName evidence="2">Uncharacterized protein</fullName>
    </submittedName>
</protein>
<evidence type="ECO:0000313" key="3">
    <source>
        <dbReference type="Proteomes" id="UP001162156"/>
    </source>
</evidence>
<keyword evidence="3" id="KW-1185">Reference proteome</keyword>
<feature type="coiled-coil region" evidence="1">
    <location>
        <begin position="25"/>
        <end position="52"/>
    </location>
</feature>
<dbReference type="AlphaFoldDB" id="A0AAV8WU53"/>